<gene>
    <name evidence="1" type="ORF">Nepgr_012651</name>
</gene>
<dbReference type="EMBL" id="BSYO01000010">
    <property type="protein sequence ID" value="GMH10810.1"/>
    <property type="molecule type" value="Genomic_DNA"/>
</dbReference>
<keyword evidence="2" id="KW-1185">Reference proteome</keyword>
<reference evidence="1" key="1">
    <citation type="submission" date="2023-05" db="EMBL/GenBank/DDBJ databases">
        <title>Nepenthes gracilis genome sequencing.</title>
        <authorList>
            <person name="Fukushima K."/>
        </authorList>
    </citation>
    <scope>NUCLEOTIDE SEQUENCE</scope>
    <source>
        <strain evidence="1">SING2019-196</strain>
    </source>
</reference>
<evidence type="ECO:0000313" key="2">
    <source>
        <dbReference type="Proteomes" id="UP001279734"/>
    </source>
</evidence>
<name>A0AAD3SHA5_NEPGR</name>
<protein>
    <submittedName>
        <fullName evidence="1">Uncharacterized protein</fullName>
    </submittedName>
</protein>
<accession>A0AAD3SHA5</accession>
<evidence type="ECO:0000313" key="1">
    <source>
        <dbReference type="EMBL" id="GMH10810.1"/>
    </source>
</evidence>
<proteinExistence type="predicted"/>
<dbReference type="Proteomes" id="UP001279734">
    <property type="component" value="Unassembled WGS sequence"/>
</dbReference>
<dbReference type="AlphaFoldDB" id="A0AAD3SHA5"/>
<sequence length="142" mass="15738">MFGGDKRAVIPHPSVAAEGAKIWESALVEYFLVEGLGHHGVCEEVEINSELPDLIELVVINDPFSGDKLSIMFKVEYMRIPYMLNVATLPTENLKEDSLESSSSKKGVLANNFNCLACRDRVEAVSCRNPHWKGAPFVCRSL</sequence>
<organism evidence="1 2">
    <name type="scientific">Nepenthes gracilis</name>
    <name type="common">Slender pitcher plant</name>
    <dbReference type="NCBI Taxonomy" id="150966"/>
    <lineage>
        <taxon>Eukaryota</taxon>
        <taxon>Viridiplantae</taxon>
        <taxon>Streptophyta</taxon>
        <taxon>Embryophyta</taxon>
        <taxon>Tracheophyta</taxon>
        <taxon>Spermatophyta</taxon>
        <taxon>Magnoliopsida</taxon>
        <taxon>eudicotyledons</taxon>
        <taxon>Gunneridae</taxon>
        <taxon>Pentapetalae</taxon>
        <taxon>Caryophyllales</taxon>
        <taxon>Nepenthaceae</taxon>
        <taxon>Nepenthes</taxon>
    </lineage>
</organism>
<comment type="caution">
    <text evidence="1">The sequence shown here is derived from an EMBL/GenBank/DDBJ whole genome shotgun (WGS) entry which is preliminary data.</text>
</comment>